<reference evidence="3" key="1">
    <citation type="submission" date="2022-12" db="EMBL/GenBank/DDBJ databases">
        <title>Reference genome sequencing for broad-spectrum identification of bacterial and archaeal isolates by mass spectrometry.</title>
        <authorList>
            <person name="Sekiguchi Y."/>
            <person name="Tourlousse D.M."/>
        </authorList>
    </citation>
    <scope>NUCLEOTIDE SEQUENCE</scope>
    <source>
        <strain evidence="3">14</strain>
    </source>
</reference>
<dbReference type="EMBL" id="BSDP01000001">
    <property type="protein sequence ID" value="GLI28228.1"/>
    <property type="molecule type" value="Genomic_DNA"/>
</dbReference>
<evidence type="ECO:0000256" key="1">
    <source>
        <dbReference type="ARBA" id="ARBA00006817"/>
    </source>
</evidence>
<comment type="caution">
    <text evidence="3">The sequence shown here is derived from an EMBL/GenBank/DDBJ whole genome shotgun (WGS) entry which is preliminary data.</text>
</comment>
<dbReference type="Gene3D" id="3.30.530.20">
    <property type="match status" value="1"/>
</dbReference>
<dbReference type="SUPFAM" id="SSF55961">
    <property type="entry name" value="Bet v1-like"/>
    <property type="match status" value="1"/>
</dbReference>
<feature type="domain" description="Activator of Hsp90 ATPase homologue 1/2-like C-terminal" evidence="2">
    <location>
        <begin position="24"/>
        <end position="134"/>
    </location>
</feature>
<name>A0A9W6CTJ6_9MICO</name>
<protein>
    <recommendedName>
        <fullName evidence="2">Activator of Hsp90 ATPase homologue 1/2-like C-terminal domain-containing protein</fullName>
    </recommendedName>
</protein>
<dbReference type="AlphaFoldDB" id="A0A9W6CTJ6"/>
<evidence type="ECO:0000259" key="2">
    <source>
        <dbReference type="Pfam" id="PF08327"/>
    </source>
</evidence>
<organism evidence="3 4">
    <name type="scientific">Agromyces rhizosphaerae</name>
    <dbReference type="NCBI Taxonomy" id="88374"/>
    <lineage>
        <taxon>Bacteria</taxon>
        <taxon>Bacillati</taxon>
        <taxon>Actinomycetota</taxon>
        <taxon>Actinomycetes</taxon>
        <taxon>Micrococcales</taxon>
        <taxon>Microbacteriaceae</taxon>
        <taxon>Agromyces</taxon>
    </lineage>
</organism>
<keyword evidence="4" id="KW-1185">Reference proteome</keyword>
<dbReference type="CDD" id="cd08899">
    <property type="entry name" value="SRPBCC_CalC_Aha1-like_6"/>
    <property type="match status" value="1"/>
</dbReference>
<dbReference type="Pfam" id="PF08327">
    <property type="entry name" value="AHSA1"/>
    <property type="match status" value="1"/>
</dbReference>
<accession>A0A9W6CTJ6</accession>
<evidence type="ECO:0000313" key="4">
    <source>
        <dbReference type="Proteomes" id="UP001144396"/>
    </source>
</evidence>
<dbReference type="RefSeq" id="WP_281885421.1">
    <property type="nucleotide sequence ID" value="NZ_BSDP01000001.1"/>
</dbReference>
<dbReference type="Proteomes" id="UP001144396">
    <property type="component" value="Unassembled WGS sequence"/>
</dbReference>
<evidence type="ECO:0000313" key="3">
    <source>
        <dbReference type="EMBL" id="GLI28228.1"/>
    </source>
</evidence>
<dbReference type="InterPro" id="IPR023393">
    <property type="entry name" value="START-like_dom_sf"/>
</dbReference>
<comment type="similarity">
    <text evidence="1">Belongs to the AHA1 family.</text>
</comment>
<gene>
    <name evidence="3" type="ORF">ARHIZOSPH14_24700</name>
</gene>
<sequence>MSMDGAISRAGEGFLLEFDEVYPTDPDDLWEAVTTADRLGRWMAPYRGDLRLGGRWEAIGSDGEPWCVGEVTACDPPRSFETTWHAREEQPTLLRVELHPEGDGTRLRLRHEGVRSIYYGAGWHTYLELLVRHLGDPAPSIVDGEAWDRRFAELSGAYEERFRALRA</sequence>
<dbReference type="InterPro" id="IPR013538">
    <property type="entry name" value="ASHA1/2-like_C"/>
</dbReference>
<proteinExistence type="inferred from homology"/>